<dbReference type="Proteomes" id="UP000618343">
    <property type="component" value="Unassembled WGS sequence"/>
</dbReference>
<organism evidence="7 9">
    <name type="scientific">Methanothermococcus okinawensis</name>
    <dbReference type="NCBI Taxonomy" id="155863"/>
    <lineage>
        <taxon>Archaea</taxon>
        <taxon>Methanobacteriati</taxon>
        <taxon>Methanobacteriota</taxon>
        <taxon>Methanomada group</taxon>
        <taxon>Methanococci</taxon>
        <taxon>Methanococcales</taxon>
        <taxon>Methanococcaceae</taxon>
        <taxon>Methanothermococcus</taxon>
    </lineage>
</organism>
<feature type="transmembrane region" description="Helical" evidence="6">
    <location>
        <begin position="365"/>
        <end position="384"/>
    </location>
</feature>
<evidence type="ECO:0000256" key="1">
    <source>
        <dbReference type="ARBA" id="ARBA00004651"/>
    </source>
</evidence>
<dbReference type="PANTHER" id="PTHR30250:SF28">
    <property type="entry name" value="POLYSACCHARIDE BIOSYNTHESIS PROTEIN"/>
    <property type="match status" value="1"/>
</dbReference>
<evidence type="ECO:0000256" key="3">
    <source>
        <dbReference type="ARBA" id="ARBA00022692"/>
    </source>
</evidence>
<keyword evidence="3 6" id="KW-0812">Transmembrane</keyword>
<evidence type="ECO:0000256" key="5">
    <source>
        <dbReference type="ARBA" id="ARBA00023136"/>
    </source>
</evidence>
<feature type="transmembrane region" description="Helical" evidence="6">
    <location>
        <begin position="299"/>
        <end position="317"/>
    </location>
</feature>
<accession>A0A832ZBV3</accession>
<name>A0A832ZBV3_9EURY</name>
<dbReference type="GO" id="GO:0005886">
    <property type="term" value="C:plasma membrane"/>
    <property type="evidence" value="ECO:0007669"/>
    <property type="project" value="UniProtKB-SubCell"/>
</dbReference>
<feature type="transmembrane region" description="Helical" evidence="6">
    <location>
        <begin position="261"/>
        <end position="287"/>
    </location>
</feature>
<dbReference type="AlphaFoldDB" id="A0A832ZBV3"/>
<evidence type="ECO:0000313" key="7">
    <source>
        <dbReference type="EMBL" id="HIP84278.1"/>
    </source>
</evidence>
<evidence type="ECO:0000313" key="8">
    <source>
        <dbReference type="EMBL" id="HIP91443.1"/>
    </source>
</evidence>
<evidence type="ECO:0000256" key="6">
    <source>
        <dbReference type="SAM" id="Phobius"/>
    </source>
</evidence>
<comment type="subcellular location">
    <subcellularLocation>
        <location evidence="1">Cell membrane</location>
        <topology evidence="1">Multi-pass membrane protein</topology>
    </subcellularLocation>
</comment>
<dbReference type="Proteomes" id="UP000643554">
    <property type="component" value="Unassembled WGS sequence"/>
</dbReference>
<proteinExistence type="predicted"/>
<feature type="transmembrane region" description="Helical" evidence="6">
    <location>
        <begin position="124"/>
        <end position="145"/>
    </location>
</feature>
<feature type="transmembrane region" description="Helical" evidence="6">
    <location>
        <begin position="390"/>
        <end position="412"/>
    </location>
</feature>
<feature type="transmembrane region" description="Helical" evidence="6">
    <location>
        <begin position="31"/>
        <end position="51"/>
    </location>
</feature>
<dbReference type="CDD" id="cd13128">
    <property type="entry name" value="MATE_Wzx_like"/>
    <property type="match status" value="1"/>
</dbReference>
<dbReference type="PANTHER" id="PTHR30250">
    <property type="entry name" value="PST FAMILY PREDICTED COLANIC ACID TRANSPORTER"/>
    <property type="match status" value="1"/>
</dbReference>
<comment type="caution">
    <text evidence="7">The sequence shown here is derived from an EMBL/GenBank/DDBJ whole genome shotgun (WGS) entry which is preliminary data.</text>
</comment>
<dbReference type="EMBL" id="DQUI01000036">
    <property type="protein sequence ID" value="HIP84278.1"/>
    <property type="molecule type" value="Genomic_DNA"/>
</dbReference>
<dbReference type="EMBL" id="DQUO01000046">
    <property type="protein sequence ID" value="HIP91443.1"/>
    <property type="molecule type" value="Genomic_DNA"/>
</dbReference>
<evidence type="ECO:0000313" key="9">
    <source>
        <dbReference type="Proteomes" id="UP000643554"/>
    </source>
</evidence>
<keyword evidence="4 6" id="KW-1133">Transmembrane helix</keyword>
<evidence type="ECO:0000256" key="2">
    <source>
        <dbReference type="ARBA" id="ARBA00022475"/>
    </source>
</evidence>
<feature type="transmembrane region" description="Helical" evidence="6">
    <location>
        <begin position="221"/>
        <end position="241"/>
    </location>
</feature>
<dbReference type="Pfam" id="PF01943">
    <property type="entry name" value="Polysacc_synt"/>
    <property type="match status" value="1"/>
</dbReference>
<keyword evidence="2" id="KW-1003">Cell membrane</keyword>
<protein>
    <submittedName>
        <fullName evidence="7">Flippase</fullName>
    </submittedName>
</protein>
<dbReference type="InterPro" id="IPR050833">
    <property type="entry name" value="Poly_Biosynth_Transport"/>
</dbReference>
<reference evidence="7" key="1">
    <citation type="journal article" date="2020" name="ISME J.">
        <title>Gammaproteobacteria mediating utilization of methyl-, sulfur- and petroleum organic compounds in deep ocean hydrothermal plumes.</title>
        <authorList>
            <person name="Zhou Z."/>
            <person name="Liu Y."/>
            <person name="Pan J."/>
            <person name="Cron B.R."/>
            <person name="Toner B.M."/>
            <person name="Anantharaman K."/>
            <person name="Breier J.A."/>
            <person name="Dick G.J."/>
            <person name="Li M."/>
        </authorList>
    </citation>
    <scope>NUCLEOTIDE SEQUENCE</scope>
    <source>
        <strain evidence="7">SZUA-1453</strain>
        <strain evidence="8">SZUA-1471</strain>
    </source>
</reference>
<sequence>MIVNLFKRLKRDYLVIDSFYMVISNIYSKGMAYLFYFITAVILGTEGFGILRGLMPLIDTVTILFCSGIPPSMARYISQYSERDYSWIFSILLVMVILSTFGALFIFLLKYILGGGYRDIDTSLYAVAAFTVIASSFISWSRGVLQGLLKIKDLSKTWIVEYLFKIPLAVVLSNSLGVLGAILSVSLSYIFGGFFGFQMLRRYIEIGRLDIFNTLWEKRDLIREVILYSIPIALGTASYRLLNDVDSIVIMSLLGAQENGIYGYASLLSRGVFLFASAVGIPLLPRVAKSGDFKSIKKALLINLVLITPVLLVMFLFPGEVLKIFFGVEDERAVISLKVLSISAGFMSSYTVCTSALQGLGYGKIPLYILLVGITLNTVLNYILVKKIGVVGGAYGTLISSILISVLIMIYLKRCIKSAGEGI</sequence>
<evidence type="ECO:0000256" key="4">
    <source>
        <dbReference type="ARBA" id="ARBA00022989"/>
    </source>
</evidence>
<gene>
    <name evidence="7" type="ORF">EYH15_02150</name>
    <name evidence="8" type="ORF">EYH21_04005</name>
</gene>
<feature type="transmembrane region" description="Helical" evidence="6">
    <location>
        <begin position="179"/>
        <end position="200"/>
    </location>
</feature>
<dbReference type="InterPro" id="IPR002797">
    <property type="entry name" value="Polysacc_synth"/>
</dbReference>
<keyword evidence="5 6" id="KW-0472">Membrane</keyword>
<feature type="transmembrane region" description="Helical" evidence="6">
    <location>
        <begin position="89"/>
        <end position="112"/>
    </location>
</feature>